<protein>
    <recommendedName>
        <fullName evidence="2">15-oxoprostaglandin 13-reductase</fullName>
        <ecNumber evidence="2">1.3.1.48</ecNumber>
    </recommendedName>
</protein>
<dbReference type="InterPro" id="IPR013154">
    <property type="entry name" value="ADH-like_N"/>
</dbReference>
<accession>A0ABD3TZX0</accession>
<dbReference type="SUPFAM" id="SSF50129">
    <property type="entry name" value="GroES-like"/>
    <property type="match status" value="1"/>
</dbReference>
<dbReference type="Gene3D" id="3.40.50.720">
    <property type="entry name" value="NAD(P)-binding Rossmann-like Domain"/>
    <property type="match status" value="1"/>
</dbReference>
<dbReference type="Proteomes" id="UP001634394">
    <property type="component" value="Unassembled WGS sequence"/>
</dbReference>
<keyword evidence="3" id="KW-0560">Oxidoreductase</keyword>
<dbReference type="SUPFAM" id="SSF51735">
    <property type="entry name" value="NAD(P)-binding Rossmann-fold domains"/>
    <property type="match status" value="1"/>
</dbReference>
<evidence type="ECO:0000313" key="6">
    <source>
        <dbReference type="Proteomes" id="UP001634394"/>
    </source>
</evidence>
<evidence type="ECO:0000256" key="1">
    <source>
        <dbReference type="ARBA" id="ARBA00010371"/>
    </source>
</evidence>
<dbReference type="InterPro" id="IPR013149">
    <property type="entry name" value="ADH-like_C"/>
</dbReference>
<gene>
    <name evidence="5" type="ORF">ACJMK2_020368</name>
</gene>
<keyword evidence="6" id="KW-1185">Reference proteome</keyword>
<dbReference type="PANTHER" id="PTHR43677">
    <property type="entry name" value="SHORT-CHAIN DEHYDROGENASE/REDUCTASE"/>
    <property type="match status" value="1"/>
</dbReference>
<evidence type="ECO:0000313" key="5">
    <source>
        <dbReference type="EMBL" id="KAL3842340.1"/>
    </source>
</evidence>
<proteinExistence type="inferred from homology"/>
<evidence type="ECO:0000256" key="2">
    <source>
        <dbReference type="ARBA" id="ARBA00011981"/>
    </source>
</evidence>
<dbReference type="PANTHER" id="PTHR43677:SF3">
    <property type="entry name" value="PROSTAGLANDIN REDUCTASE 3"/>
    <property type="match status" value="1"/>
</dbReference>
<dbReference type="EC" id="1.3.1.48" evidence="2"/>
<dbReference type="GO" id="GO:0047522">
    <property type="term" value="F:15-oxoprostaglandin 13-reductase [NAD(P)+] activity"/>
    <property type="evidence" value="ECO:0007669"/>
    <property type="project" value="UniProtKB-EC"/>
</dbReference>
<evidence type="ECO:0000259" key="4">
    <source>
        <dbReference type="SMART" id="SM00829"/>
    </source>
</evidence>
<dbReference type="InterPro" id="IPR051397">
    <property type="entry name" value="Zn-ADH-like_protein"/>
</dbReference>
<dbReference type="Pfam" id="PF08240">
    <property type="entry name" value="ADH_N"/>
    <property type="match status" value="1"/>
</dbReference>
<dbReference type="SMART" id="SM00829">
    <property type="entry name" value="PKS_ER"/>
    <property type="match status" value="1"/>
</dbReference>
<dbReference type="PROSITE" id="PS01162">
    <property type="entry name" value="QOR_ZETA_CRYSTAL"/>
    <property type="match status" value="1"/>
</dbReference>
<dbReference type="Gene3D" id="3.90.180.10">
    <property type="entry name" value="Medium-chain alcohol dehydrogenases, catalytic domain"/>
    <property type="match status" value="1"/>
</dbReference>
<dbReference type="InterPro" id="IPR011032">
    <property type="entry name" value="GroES-like_sf"/>
</dbReference>
<dbReference type="AlphaFoldDB" id="A0ABD3TZX0"/>
<dbReference type="Pfam" id="PF00107">
    <property type="entry name" value="ADH_zinc_N"/>
    <property type="match status" value="1"/>
</dbReference>
<organism evidence="5 6">
    <name type="scientific">Sinanodonta woodiana</name>
    <name type="common">Chinese pond mussel</name>
    <name type="synonym">Anodonta woodiana</name>
    <dbReference type="NCBI Taxonomy" id="1069815"/>
    <lineage>
        <taxon>Eukaryota</taxon>
        <taxon>Metazoa</taxon>
        <taxon>Spiralia</taxon>
        <taxon>Lophotrochozoa</taxon>
        <taxon>Mollusca</taxon>
        <taxon>Bivalvia</taxon>
        <taxon>Autobranchia</taxon>
        <taxon>Heteroconchia</taxon>
        <taxon>Palaeoheterodonta</taxon>
        <taxon>Unionida</taxon>
        <taxon>Unionoidea</taxon>
        <taxon>Unionidae</taxon>
        <taxon>Unioninae</taxon>
        <taxon>Sinanodonta</taxon>
    </lineage>
</organism>
<feature type="domain" description="Enoyl reductase (ER)" evidence="4">
    <location>
        <begin position="21"/>
        <end position="342"/>
    </location>
</feature>
<dbReference type="InterPro" id="IPR036291">
    <property type="entry name" value="NAD(P)-bd_dom_sf"/>
</dbReference>
<dbReference type="InterPro" id="IPR020843">
    <property type="entry name" value="ER"/>
</dbReference>
<name>A0ABD3TZX0_SINWO</name>
<reference evidence="5 6" key="1">
    <citation type="submission" date="2024-11" db="EMBL/GenBank/DDBJ databases">
        <title>Chromosome-level genome assembly of the freshwater bivalve Anodonta woodiana.</title>
        <authorList>
            <person name="Chen X."/>
        </authorList>
    </citation>
    <scope>NUCLEOTIDE SEQUENCE [LARGE SCALE GENOMIC DNA]</scope>
    <source>
        <strain evidence="5">MN2024</strain>
        <tissue evidence="5">Gills</tissue>
    </source>
</reference>
<dbReference type="InterPro" id="IPR002364">
    <property type="entry name" value="Quin_OxRdtase/zeta-crystal_CS"/>
</dbReference>
<evidence type="ECO:0000256" key="3">
    <source>
        <dbReference type="ARBA" id="ARBA00023002"/>
    </source>
</evidence>
<dbReference type="CDD" id="cd08250">
    <property type="entry name" value="Mgc45594_like"/>
    <property type="match status" value="1"/>
</dbReference>
<dbReference type="FunFam" id="3.40.50.720:FF:000121">
    <property type="entry name" value="Prostaglandin reductase 2"/>
    <property type="match status" value="1"/>
</dbReference>
<sequence length="352" mass="38380">MSTRILPSTIRKLVATARSQKFRDVVKIVELPMPVPGEGEILVRNRYLGINASEINLIAGRYDKDVKFPMDCGFEAMGEVVSAGPNSKIITGQPVLYTQYGAFSEYKVISYKTAIPIPDLRPDYLPFLVSGCTAAIALDKVGDIKPGETVLVTAAAGGTGQIAVQWAKNLGCHVIGTCSSDDKVKFLKELGCDRPINYSKEDLRKVLAKEYPNGVDIVYESIGGDMFDIAVNSLAVRGRVIVIGFITGYESDLGFTPSKTLATLQPRLLGKSASVRGFFLNHFIRDWAPYVAKQIKLFKEGKLKGIIDKGENAALGPFLSLEKVCDAVDYLYSKKSVGKIIVELNGKDQSKL</sequence>
<dbReference type="EMBL" id="JBJQND010000017">
    <property type="protein sequence ID" value="KAL3842340.1"/>
    <property type="molecule type" value="Genomic_DNA"/>
</dbReference>
<comment type="similarity">
    <text evidence="1">Belongs to the zinc-containing alcohol dehydrogenase family. Quinone oxidoreductase subfamily.</text>
</comment>
<comment type="caution">
    <text evidence="5">The sequence shown here is derived from an EMBL/GenBank/DDBJ whole genome shotgun (WGS) entry which is preliminary data.</text>
</comment>